<dbReference type="GO" id="GO:0009617">
    <property type="term" value="P:response to bacterium"/>
    <property type="evidence" value="ECO:0007669"/>
    <property type="project" value="TreeGrafter"/>
</dbReference>
<dbReference type="PROSITE" id="PS50835">
    <property type="entry name" value="IG_LIKE"/>
    <property type="match status" value="2"/>
</dbReference>
<keyword evidence="2" id="KW-1003">Cell membrane</keyword>
<reference evidence="10" key="1">
    <citation type="submission" date="2013-03" db="EMBL/GenBank/DDBJ databases">
        <authorList>
            <person name="Jeffery W."/>
            <person name="Warren W."/>
            <person name="Wilson R.K."/>
        </authorList>
    </citation>
    <scope>NUCLEOTIDE SEQUENCE</scope>
    <source>
        <strain evidence="10">female</strain>
    </source>
</reference>
<dbReference type="InterPro" id="IPR007110">
    <property type="entry name" value="Ig-like_dom"/>
</dbReference>
<evidence type="ECO:0000256" key="3">
    <source>
        <dbReference type="ARBA" id="ARBA00022729"/>
    </source>
</evidence>
<dbReference type="Proteomes" id="UP000018467">
    <property type="component" value="Unassembled WGS sequence"/>
</dbReference>
<dbReference type="AlphaFoldDB" id="W5LEP1"/>
<dbReference type="Pfam" id="PF07686">
    <property type="entry name" value="V-set"/>
    <property type="match status" value="2"/>
</dbReference>
<reference evidence="9" key="3">
    <citation type="submission" date="2025-08" db="UniProtKB">
        <authorList>
            <consortium name="Ensembl"/>
        </authorList>
    </citation>
    <scope>IDENTIFICATION</scope>
</reference>
<evidence type="ECO:0000256" key="1">
    <source>
        <dbReference type="ARBA" id="ARBA00004236"/>
    </source>
</evidence>
<dbReference type="GeneTree" id="ENSGT00940000162676"/>
<reference evidence="9" key="4">
    <citation type="submission" date="2025-09" db="UniProtKB">
        <authorList>
            <consortium name="Ensembl"/>
        </authorList>
    </citation>
    <scope>IDENTIFICATION</scope>
</reference>
<dbReference type="InterPro" id="IPR003599">
    <property type="entry name" value="Ig_sub"/>
</dbReference>
<dbReference type="InterPro" id="IPR013783">
    <property type="entry name" value="Ig-like_fold"/>
</dbReference>
<keyword evidence="7" id="KW-0325">Glycoprotein</keyword>
<dbReference type="SMART" id="SM00409">
    <property type="entry name" value="IG"/>
    <property type="match status" value="2"/>
</dbReference>
<organism evidence="9 10">
    <name type="scientific">Astyanax mexicanus</name>
    <name type="common">Blind cave fish</name>
    <name type="synonym">Astyanax fasciatus mexicanus</name>
    <dbReference type="NCBI Taxonomy" id="7994"/>
    <lineage>
        <taxon>Eukaryota</taxon>
        <taxon>Metazoa</taxon>
        <taxon>Chordata</taxon>
        <taxon>Craniata</taxon>
        <taxon>Vertebrata</taxon>
        <taxon>Euteleostomi</taxon>
        <taxon>Actinopterygii</taxon>
        <taxon>Neopterygii</taxon>
        <taxon>Teleostei</taxon>
        <taxon>Ostariophysi</taxon>
        <taxon>Characiformes</taxon>
        <taxon>Characoidei</taxon>
        <taxon>Acestrorhamphidae</taxon>
        <taxon>Acestrorhamphinae</taxon>
        <taxon>Astyanax</taxon>
    </lineage>
</organism>
<evidence type="ECO:0000313" key="9">
    <source>
        <dbReference type="Ensembl" id="ENSAMXP00000018303.2"/>
    </source>
</evidence>
<name>W5LEP1_ASTMX</name>
<comment type="subcellular location">
    <subcellularLocation>
        <location evidence="1">Cell membrane</location>
    </subcellularLocation>
</comment>
<evidence type="ECO:0000313" key="10">
    <source>
        <dbReference type="Proteomes" id="UP000018467"/>
    </source>
</evidence>
<dbReference type="SUPFAM" id="SSF48726">
    <property type="entry name" value="Immunoglobulin"/>
    <property type="match status" value="2"/>
</dbReference>
<keyword evidence="3" id="KW-0732">Signal</keyword>
<dbReference type="Ensembl" id="ENSAMXT00000018303.2">
    <property type="protein sequence ID" value="ENSAMXP00000018303.2"/>
    <property type="gene ID" value="ENSAMXG00000017775.2"/>
</dbReference>
<sequence>MIKSPLSFNLTSLLTRRDYKDIKMISVRFFFYISCKVASVPLTNIKFLDMKSEADLTLISARLSRFVPGDNVTFHCRMEEFYENYYSWFRQSLGEAPTCIITLYSGTAPMRHGAFKEDKRFTADKKGTQLTLSITNTKEADSGIYYCAARDYDLIVFSNGIFLEYEDPVHPGDSVTLQCSVLTESCSGDHSVYWFRHRSGESHPGIIFTHGNSSDQCKKSSETVSPTQSCIYKLPKNNLSLSDAGTYYCAVAACGEILFGNRSRLEITGDTSFGKLEFYSPTFLQLNSAHFIWNNKFILDKAFLHLKQHQSYELNYAALSFQNKQRRTTKNRTNVNTTVIYGAVRHQEEI</sequence>
<dbReference type="InterPro" id="IPR052051">
    <property type="entry name" value="TCR_complex_component"/>
</dbReference>
<dbReference type="SMART" id="SM00406">
    <property type="entry name" value="IGv"/>
    <property type="match status" value="2"/>
</dbReference>
<keyword evidence="4" id="KW-0391">Immunity</keyword>
<evidence type="ECO:0000256" key="7">
    <source>
        <dbReference type="ARBA" id="ARBA00023180"/>
    </source>
</evidence>
<feature type="domain" description="Ig-like" evidence="8">
    <location>
        <begin position="172"/>
        <end position="268"/>
    </location>
</feature>
<dbReference type="InParanoid" id="W5LEP1"/>
<dbReference type="Gene3D" id="2.60.40.10">
    <property type="entry name" value="Immunoglobulins"/>
    <property type="match status" value="2"/>
</dbReference>
<dbReference type="PANTHER" id="PTHR19433">
    <property type="entry name" value="T-CELL RECEPTOR ALPHA CHAIN V REGION-RELATED"/>
    <property type="match status" value="1"/>
</dbReference>
<protein>
    <recommendedName>
        <fullName evidence="8">Ig-like domain-containing protein</fullName>
    </recommendedName>
</protein>
<dbReference type="PANTHER" id="PTHR19433:SF111">
    <property type="entry name" value="T CELL RECEPTOR ALPHA VARIABLE 4"/>
    <property type="match status" value="1"/>
</dbReference>
<evidence type="ECO:0000256" key="6">
    <source>
        <dbReference type="ARBA" id="ARBA00023157"/>
    </source>
</evidence>
<dbReference type="InterPro" id="IPR036179">
    <property type="entry name" value="Ig-like_dom_sf"/>
</dbReference>
<dbReference type="GO" id="GO:0002376">
    <property type="term" value="P:immune system process"/>
    <property type="evidence" value="ECO:0007669"/>
    <property type="project" value="UniProtKB-KW"/>
</dbReference>
<keyword evidence="10" id="KW-1185">Reference proteome</keyword>
<evidence type="ECO:0000259" key="8">
    <source>
        <dbReference type="PROSITE" id="PS50835"/>
    </source>
</evidence>
<evidence type="ECO:0000256" key="5">
    <source>
        <dbReference type="ARBA" id="ARBA00023136"/>
    </source>
</evidence>
<reference evidence="10" key="2">
    <citation type="journal article" date="2014" name="Nat. Commun.">
        <title>The cavefish genome reveals candidate genes for eye loss.</title>
        <authorList>
            <person name="McGaugh S.E."/>
            <person name="Gross J.B."/>
            <person name="Aken B."/>
            <person name="Blin M."/>
            <person name="Borowsky R."/>
            <person name="Chalopin D."/>
            <person name="Hinaux H."/>
            <person name="Jeffery W.R."/>
            <person name="Keene A."/>
            <person name="Ma L."/>
            <person name="Minx P."/>
            <person name="Murphy D."/>
            <person name="O'Quin K.E."/>
            <person name="Retaux S."/>
            <person name="Rohner N."/>
            <person name="Searle S.M."/>
            <person name="Stahl B.A."/>
            <person name="Tabin C."/>
            <person name="Volff J.N."/>
            <person name="Yoshizawa M."/>
            <person name="Warren W.C."/>
        </authorList>
    </citation>
    <scope>NUCLEOTIDE SEQUENCE [LARGE SCALE GENOMIC DNA]</scope>
    <source>
        <strain evidence="10">female</strain>
    </source>
</reference>
<feature type="domain" description="Ig-like" evidence="8">
    <location>
        <begin position="54"/>
        <end position="151"/>
    </location>
</feature>
<dbReference type="HOGENOM" id="CLU_1543474_0_0_1"/>
<dbReference type="CDD" id="cd00099">
    <property type="entry name" value="IgV"/>
    <property type="match status" value="2"/>
</dbReference>
<keyword evidence="5" id="KW-0472">Membrane</keyword>
<evidence type="ECO:0000256" key="2">
    <source>
        <dbReference type="ARBA" id="ARBA00022475"/>
    </source>
</evidence>
<dbReference type="GO" id="GO:0005886">
    <property type="term" value="C:plasma membrane"/>
    <property type="evidence" value="ECO:0007669"/>
    <property type="project" value="UniProtKB-SubCell"/>
</dbReference>
<keyword evidence="6" id="KW-1015">Disulfide bond</keyword>
<proteinExistence type="predicted"/>
<dbReference type="InterPro" id="IPR013106">
    <property type="entry name" value="Ig_V-set"/>
</dbReference>
<evidence type="ECO:0000256" key="4">
    <source>
        <dbReference type="ARBA" id="ARBA00022859"/>
    </source>
</evidence>
<accession>W5LEP1</accession>